<dbReference type="PANTHER" id="PTHR45458">
    <property type="entry name" value="SHORT-CHAIN DEHYDROGENASE/REDUCTASE SDR"/>
    <property type="match status" value="1"/>
</dbReference>
<dbReference type="PRINTS" id="PR00081">
    <property type="entry name" value="GDHRDH"/>
</dbReference>
<dbReference type="PANTHER" id="PTHR45458:SF1">
    <property type="entry name" value="SHORT CHAIN DEHYDROGENASE"/>
    <property type="match status" value="1"/>
</dbReference>
<organism evidence="3 4">
    <name type="scientific">Aestuariirhabdus litorea</name>
    <dbReference type="NCBI Taxonomy" id="2528527"/>
    <lineage>
        <taxon>Bacteria</taxon>
        <taxon>Pseudomonadati</taxon>
        <taxon>Pseudomonadota</taxon>
        <taxon>Gammaproteobacteria</taxon>
        <taxon>Oceanospirillales</taxon>
        <taxon>Aestuariirhabdaceae</taxon>
        <taxon>Aestuariirhabdus</taxon>
    </lineage>
</organism>
<dbReference type="InterPro" id="IPR052184">
    <property type="entry name" value="SDR_enzymes"/>
</dbReference>
<dbReference type="CDD" id="cd05325">
    <property type="entry name" value="carb_red_sniffer_like_SDR_c"/>
    <property type="match status" value="1"/>
</dbReference>
<keyword evidence="4" id="KW-1185">Reference proteome</keyword>
<evidence type="ECO:0000256" key="1">
    <source>
        <dbReference type="ARBA" id="ARBA00006484"/>
    </source>
</evidence>
<comment type="caution">
    <text evidence="3">The sequence shown here is derived from an EMBL/GenBank/DDBJ whole genome shotgun (WGS) entry which is preliminary data.</text>
</comment>
<protein>
    <submittedName>
        <fullName evidence="3">SDR family oxidoreductase</fullName>
    </submittedName>
</protein>
<evidence type="ECO:0000259" key="2">
    <source>
        <dbReference type="SMART" id="SM00822"/>
    </source>
</evidence>
<evidence type="ECO:0000313" key="4">
    <source>
        <dbReference type="Proteomes" id="UP000280792"/>
    </source>
</evidence>
<dbReference type="Gene3D" id="3.40.50.720">
    <property type="entry name" value="NAD(P)-binding Rossmann-like Domain"/>
    <property type="match status" value="1"/>
</dbReference>
<feature type="domain" description="Ketoreductase" evidence="2">
    <location>
        <begin position="2"/>
        <end position="192"/>
    </location>
</feature>
<accession>A0A3P3VT32</accession>
<dbReference type="GO" id="GO:0016616">
    <property type="term" value="F:oxidoreductase activity, acting on the CH-OH group of donors, NAD or NADP as acceptor"/>
    <property type="evidence" value="ECO:0007669"/>
    <property type="project" value="TreeGrafter"/>
</dbReference>
<sequence length="230" mass="24809">MATVMITGCSRGLGLEFTRQYLQEGWKVYASCRNPEGCTELQALAAENPRLHLLPLDIADNASIERAAKALQGQPLDLLVQNAGVYGPGASRLETVQVEPWMETLRINALAPLMVVQRLLDNLRLGYDPCVVLLSSKMGSMTDNLSGGSYVYRSSKAALNAVGKSLAEDLRGEGIRVLLMHPGWVKTDMGGPNALIDAVTSVASMRQVIAATTLSETGCFLDYNGDPLPW</sequence>
<name>A0A3P3VT32_9GAMM</name>
<comment type="similarity">
    <text evidence="1">Belongs to the short-chain dehydrogenases/reductases (SDR) family.</text>
</comment>
<dbReference type="EMBL" id="QWEZ01000001">
    <property type="protein sequence ID" value="RRJ83923.1"/>
    <property type="molecule type" value="Genomic_DNA"/>
</dbReference>
<dbReference type="Pfam" id="PF00106">
    <property type="entry name" value="adh_short"/>
    <property type="match status" value="1"/>
</dbReference>
<dbReference type="InterPro" id="IPR002347">
    <property type="entry name" value="SDR_fam"/>
</dbReference>
<dbReference type="RefSeq" id="WP_125014351.1">
    <property type="nucleotide sequence ID" value="NZ_QWEZ01000001.1"/>
</dbReference>
<dbReference type="Proteomes" id="UP000280792">
    <property type="component" value="Unassembled WGS sequence"/>
</dbReference>
<dbReference type="SMART" id="SM00822">
    <property type="entry name" value="PKS_KR"/>
    <property type="match status" value="1"/>
</dbReference>
<proteinExistence type="inferred from homology"/>
<dbReference type="InterPro" id="IPR057326">
    <property type="entry name" value="KR_dom"/>
</dbReference>
<dbReference type="InterPro" id="IPR036291">
    <property type="entry name" value="NAD(P)-bd_dom_sf"/>
</dbReference>
<gene>
    <name evidence="3" type="ORF">D0544_02035</name>
</gene>
<dbReference type="AlphaFoldDB" id="A0A3P3VT32"/>
<dbReference type="SUPFAM" id="SSF51735">
    <property type="entry name" value="NAD(P)-binding Rossmann-fold domains"/>
    <property type="match status" value="1"/>
</dbReference>
<reference evidence="3 4" key="2">
    <citation type="submission" date="2018-12" db="EMBL/GenBank/DDBJ databases">
        <title>Simiduia agarivorans gen. nov., sp. nov., a marine, agarolytic bacterium isolated from shallow coastal water from Keelung, Taiwan.</title>
        <authorList>
            <person name="Shieh W.Y."/>
        </authorList>
    </citation>
    <scope>NUCLEOTIDE SEQUENCE [LARGE SCALE GENOMIC DNA]</scope>
    <source>
        <strain evidence="3 4">GTF-13</strain>
    </source>
</reference>
<evidence type="ECO:0000313" key="3">
    <source>
        <dbReference type="EMBL" id="RRJ83923.1"/>
    </source>
</evidence>
<reference evidence="3 4" key="1">
    <citation type="submission" date="2018-08" db="EMBL/GenBank/DDBJ databases">
        <authorList>
            <person name="Khan S.A."/>
        </authorList>
    </citation>
    <scope>NUCLEOTIDE SEQUENCE [LARGE SCALE GENOMIC DNA]</scope>
    <source>
        <strain evidence="3 4">GTF-13</strain>
    </source>
</reference>